<sequence length="411" mass="47425">MRINYNSAFSCQSRSGSAIISKLKVSLPHYLEPQRQPKESLFFWLFLLSSGVACLTLDLNAAVASPGTLERESFAPDFSGESLRHQAPNLPLISYEKTVLGSVSKSAADLQIPGLAVKLDRVVTVESLAVDDIPANNLSDSDSSVAQTETQSTPENVEVDPDLGRLRLRLQRVPPTERQPVLYFVPTLNFSRSNNLFFSIDPVTDSQFSPGFLFWSTPKIGERTWLSFSLDGNLTRYFKESQFDYNLVRFKTGVRQQLNSRMTGEVGWYNQQLFRTNGDRFLQENFFYLWLSRRDFITPKLELFSYYNVALDLADPDDRSRFTHFLTLYLGYYVRPSFQVGVEYQFFLSDYTKVQRLDYFSRFLGRVTYSINRQNQLIFKFGFSTGDSSENFLNYNDWLFNLTYSINFPIY</sequence>
<organism evidence="1 2">
    <name type="scientific">Floridaenema aerugineum BLCC-F46</name>
    <dbReference type="NCBI Taxonomy" id="3153654"/>
    <lineage>
        <taxon>Bacteria</taxon>
        <taxon>Bacillati</taxon>
        <taxon>Cyanobacteriota</taxon>
        <taxon>Cyanophyceae</taxon>
        <taxon>Oscillatoriophycideae</taxon>
        <taxon>Aerosakkonematales</taxon>
        <taxon>Aerosakkonemataceae</taxon>
        <taxon>Floridanema</taxon>
        <taxon>Floridanema aerugineum</taxon>
    </lineage>
</organism>
<keyword evidence="2" id="KW-1185">Reference proteome</keyword>
<dbReference type="EMBL" id="JBHFNQ010000062">
    <property type="protein sequence ID" value="MFB2876759.1"/>
    <property type="molecule type" value="Genomic_DNA"/>
</dbReference>
<protein>
    <recommendedName>
        <fullName evidence="3">DUF3570 domain-containing protein</fullName>
    </recommendedName>
</protein>
<proteinExistence type="predicted"/>
<evidence type="ECO:0000313" key="1">
    <source>
        <dbReference type="EMBL" id="MFB2876759.1"/>
    </source>
</evidence>
<gene>
    <name evidence="1" type="ORF">ACE1CC_07680</name>
</gene>
<evidence type="ECO:0000313" key="2">
    <source>
        <dbReference type="Proteomes" id="UP001576774"/>
    </source>
</evidence>
<reference evidence="1 2" key="1">
    <citation type="submission" date="2024-09" db="EMBL/GenBank/DDBJ databases">
        <title>Floridaenema gen nov. (Aerosakkonemataceae, Aerosakkonematales ord. nov., Cyanobacteria) from benthic tropical and subtropical fresh waters, with the description of four new species.</title>
        <authorList>
            <person name="Moretto J.A."/>
            <person name="Berthold D.E."/>
            <person name="Lefler F.W."/>
            <person name="Huang I.-S."/>
            <person name="Laughinghouse H. IV."/>
        </authorList>
    </citation>
    <scope>NUCLEOTIDE SEQUENCE [LARGE SCALE GENOMIC DNA]</scope>
    <source>
        <strain evidence="1 2">BLCC-F46</strain>
    </source>
</reference>
<evidence type="ECO:0008006" key="3">
    <source>
        <dbReference type="Google" id="ProtNLM"/>
    </source>
</evidence>
<dbReference type="Proteomes" id="UP001576774">
    <property type="component" value="Unassembled WGS sequence"/>
</dbReference>
<comment type="caution">
    <text evidence="1">The sequence shown here is derived from an EMBL/GenBank/DDBJ whole genome shotgun (WGS) entry which is preliminary data.</text>
</comment>
<accession>A0ABV4X1V9</accession>
<name>A0ABV4X1V9_9CYAN</name>
<dbReference type="RefSeq" id="WP_413269882.1">
    <property type="nucleotide sequence ID" value="NZ_JBHFNQ010000062.1"/>
</dbReference>